<evidence type="ECO:0000313" key="9">
    <source>
        <dbReference type="Proteomes" id="UP000189681"/>
    </source>
</evidence>
<dbReference type="SUPFAM" id="SSF56655">
    <property type="entry name" value="Carbohydrate phosphatase"/>
    <property type="match status" value="1"/>
</dbReference>
<evidence type="ECO:0000256" key="3">
    <source>
        <dbReference type="ARBA" id="ARBA00013093"/>
    </source>
</evidence>
<dbReference type="EC" id="3.1.3.11" evidence="3"/>
<dbReference type="GO" id="GO:0030388">
    <property type="term" value="P:fructose 1,6-bisphosphate metabolic process"/>
    <property type="evidence" value="ECO:0007669"/>
    <property type="project" value="TreeGrafter"/>
</dbReference>
<evidence type="ECO:0000256" key="7">
    <source>
        <dbReference type="ARBA" id="ARBA00023277"/>
    </source>
</evidence>
<dbReference type="GO" id="GO:0042132">
    <property type="term" value="F:fructose 1,6-bisphosphate 1-phosphatase activity"/>
    <property type="evidence" value="ECO:0007669"/>
    <property type="project" value="UniProtKB-EC"/>
</dbReference>
<organism evidence="8 9">
    <name type="scientific">Candidatus Brocadia carolinensis</name>
    <dbReference type="NCBI Taxonomy" id="1004156"/>
    <lineage>
        <taxon>Bacteria</taxon>
        <taxon>Pseudomonadati</taxon>
        <taxon>Planctomycetota</taxon>
        <taxon>Candidatus Brocadiia</taxon>
        <taxon>Candidatus Brocadiales</taxon>
        <taxon>Candidatus Brocadiaceae</taxon>
        <taxon>Candidatus Brocadia</taxon>
    </lineage>
</organism>
<dbReference type="STRING" id="1004156.AYP45_17340"/>
<evidence type="ECO:0000256" key="4">
    <source>
        <dbReference type="ARBA" id="ARBA00022723"/>
    </source>
</evidence>
<keyword evidence="4" id="KW-0479">Metal-binding</keyword>
<protein>
    <recommendedName>
        <fullName evidence="3">fructose-bisphosphatase</fullName>
        <ecNumber evidence="3">3.1.3.11</ecNumber>
    </recommendedName>
</protein>
<dbReference type="GO" id="GO:0006094">
    <property type="term" value="P:gluconeogenesis"/>
    <property type="evidence" value="ECO:0007669"/>
    <property type="project" value="InterPro"/>
</dbReference>
<evidence type="ECO:0000256" key="5">
    <source>
        <dbReference type="ARBA" id="ARBA00022801"/>
    </source>
</evidence>
<dbReference type="AlphaFoldDB" id="A0A1V4APD9"/>
<dbReference type="Gene3D" id="3.40.190.90">
    <property type="match status" value="1"/>
</dbReference>
<comment type="similarity">
    <text evidence="2">Belongs to the FBPase class 2 family.</text>
</comment>
<gene>
    <name evidence="8" type="ORF">AYP45_17340</name>
</gene>
<reference evidence="8 9" key="1">
    <citation type="journal article" date="2017" name="Water Res.">
        <title>Discovery and metagenomic analysis of an anammox bacterial enrichment related to Candidatus "Brocadia caroliniensis" in a full-scale glycerol-fed nitritation-denitritation separate centrate treatment process.</title>
        <authorList>
            <person name="Park H."/>
            <person name="Brotto A.C."/>
            <person name="van Loosdrecht M.C."/>
            <person name="Chandran K."/>
        </authorList>
    </citation>
    <scope>NUCLEOTIDE SEQUENCE [LARGE SCALE GENOMIC DNA]</scope>
    <source>
        <strain evidence="8">26THWARD</strain>
    </source>
</reference>
<keyword evidence="5" id="KW-0378">Hydrolase</keyword>
<comment type="caution">
    <text evidence="8">The sequence shown here is derived from an EMBL/GenBank/DDBJ whole genome shotgun (WGS) entry which is preliminary data.</text>
</comment>
<dbReference type="Proteomes" id="UP000189681">
    <property type="component" value="Unassembled WGS sequence"/>
</dbReference>
<dbReference type="PANTHER" id="PTHR30447">
    <property type="entry name" value="FRUCTOSE-1,6-BISPHOSPHATASE CLASS 2"/>
    <property type="match status" value="1"/>
</dbReference>
<dbReference type="InterPro" id="IPR004464">
    <property type="entry name" value="FBPase_class-2/SBPase"/>
</dbReference>
<comment type="catalytic activity">
    <reaction evidence="1">
        <text>beta-D-fructose 1,6-bisphosphate + H2O = beta-D-fructose 6-phosphate + phosphate</text>
        <dbReference type="Rhea" id="RHEA:11064"/>
        <dbReference type="ChEBI" id="CHEBI:15377"/>
        <dbReference type="ChEBI" id="CHEBI:32966"/>
        <dbReference type="ChEBI" id="CHEBI:43474"/>
        <dbReference type="ChEBI" id="CHEBI:57634"/>
        <dbReference type="EC" id="3.1.3.11"/>
    </reaction>
</comment>
<dbReference type="GO" id="GO:0006071">
    <property type="term" value="P:glycerol metabolic process"/>
    <property type="evidence" value="ECO:0007669"/>
    <property type="project" value="InterPro"/>
</dbReference>
<dbReference type="GO" id="GO:0005829">
    <property type="term" value="C:cytosol"/>
    <property type="evidence" value="ECO:0007669"/>
    <property type="project" value="TreeGrafter"/>
</dbReference>
<evidence type="ECO:0000256" key="1">
    <source>
        <dbReference type="ARBA" id="ARBA00001273"/>
    </source>
</evidence>
<keyword evidence="6" id="KW-0464">Manganese</keyword>
<name>A0A1V4APD9_9BACT</name>
<dbReference type="GO" id="GO:0046872">
    <property type="term" value="F:metal ion binding"/>
    <property type="evidence" value="ECO:0007669"/>
    <property type="project" value="UniProtKB-KW"/>
</dbReference>
<evidence type="ECO:0000256" key="2">
    <source>
        <dbReference type="ARBA" id="ARBA00008989"/>
    </source>
</evidence>
<accession>A0A1V4APD9</accession>
<keyword evidence="7" id="KW-0119">Carbohydrate metabolism</keyword>
<evidence type="ECO:0000256" key="6">
    <source>
        <dbReference type="ARBA" id="ARBA00023211"/>
    </source>
</evidence>
<dbReference type="EMBL" id="AYTS01000192">
    <property type="protein sequence ID" value="OOP54980.1"/>
    <property type="molecule type" value="Genomic_DNA"/>
</dbReference>
<dbReference type="PANTHER" id="PTHR30447:SF0">
    <property type="entry name" value="FRUCTOSE-1,6-BISPHOSPHATASE 1 CLASS 2-RELATED"/>
    <property type="match status" value="1"/>
</dbReference>
<proteinExistence type="inferred from homology"/>
<sequence length="366" mass="41385">MFIKDQSFDSKKIDDHYIIEAYIPEEHNLKVSGEGLQLTNRNELRHPVGVVAARSLRYFGTNGEDFNIFRIRDMVVWRLRHIYNSFNWWNAYVVNAEGERKYMPMLYIGEKFGTVTGNVNEADIVPSAFENDRCIVNKECRGGAIFAVGYSERGGLFNSPDMYGAKTIVGSKHKGAGVSVVHGITKNLRLMAEHTLKTKGKQISPQTIHDEIKEMKIVILNRPRHEKLIKTINELGAQLILVQDDDLTPTLAVIRGEIDLITGVGGIPEAILSAIIIEKLGGEMHLRILPADVVQDEKLLGRLENWNLFKKNEIDILKNFKIVRPGTEKNDENPWNKIWTSKDLSKGTDMVFTASVIKKNPMDTIS</sequence>
<dbReference type="Pfam" id="PF03320">
    <property type="entry name" value="FBPase_glpX"/>
    <property type="match status" value="1"/>
</dbReference>
<evidence type="ECO:0000313" key="8">
    <source>
        <dbReference type="EMBL" id="OOP54980.1"/>
    </source>
</evidence>